<protein>
    <recommendedName>
        <fullName evidence="3">FxLD family lantipeptide</fullName>
    </recommendedName>
</protein>
<evidence type="ECO:0008006" key="3">
    <source>
        <dbReference type="Google" id="ProtNLM"/>
    </source>
</evidence>
<dbReference type="RefSeq" id="WP_201360053.1">
    <property type="nucleotide sequence ID" value="NZ_BNJJ01000001.1"/>
</dbReference>
<accession>A0ABQ3V8B4</accession>
<reference evidence="1 2" key="1">
    <citation type="journal article" date="2021" name="Int. J. Syst. Evol. Microbiol.">
        <title>Reticulibacter mediterranei gen. nov., sp. nov., within the new family Reticulibacteraceae fam. nov., and Ktedonospora formicarum gen. nov., sp. nov., Ktedonobacter robiniae sp. nov., Dictyobacter formicarum sp. nov. and Dictyobacter arantiisoli sp. nov., belonging to the class Ktedonobacteria.</title>
        <authorList>
            <person name="Yabe S."/>
            <person name="Zheng Y."/>
            <person name="Wang C.M."/>
            <person name="Sakai Y."/>
            <person name="Abe K."/>
            <person name="Yokota A."/>
            <person name="Donadio S."/>
            <person name="Cavaletti L."/>
            <person name="Monciardini P."/>
        </authorList>
    </citation>
    <scope>NUCLEOTIDE SEQUENCE [LARGE SCALE GENOMIC DNA]</scope>
    <source>
        <strain evidence="1 2">SOSP1-9</strain>
    </source>
</reference>
<name>A0ABQ3V8B4_9CHLR</name>
<organism evidence="1 2">
    <name type="scientific">Dictyobacter formicarum</name>
    <dbReference type="NCBI Taxonomy" id="2778368"/>
    <lineage>
        <taxon>Bacteria</taxon>
        <taxon>Bacillati</taxon>
        <taxon>Chloroflexota</taxon>
        <taxon>Ktedonobacteria</taxon>
        <taxon>Ktedonobacterales</taxon>
        <taxon>Dictyobacteraceae</taxon>
        <taxon>Dictyobacter</taxon>
    </lineage>
</organism>
<evidence type="ECO:0000313" key="1">
    <source>
        <dbReference type="EMBL" id="GHO82367.1"/>
    </source>
</evidence>
<gene>
    <name evidence="1" type="ORF">KSZ_03730</name>
</gene>
<dbReference type="Proteomes" id="UP000635565">
    <property type="component" value="Unassembled WGS sequence"/>
</dbReference>
<proteinExistence type="predicted"/>
<comment type="caution">
    <text evidence="1">The sequence shown here is derived from an EMBL/GenBank/DDBJ whole genome shotgun (WGS) entry which is preliminary data.</text>
</comment>
<sequence length="60" mass="6487">MANTTFVHGSFQAEQQDAYDGIDLDIRVTEHTQPTITGLIQGSDYLTCKTDSTCDGSDAC</sequence>
<keyword evidence="2" id="KW-1185">Reference proteome</keyword>
<dbReference type="EMBL" id="BNJJ01000001">
    <property type="protein sequence ID" value="GHO82367.1"/>
    <property type="molecule type" value="Genomic_DNA"/>
</dbReference>
<evidence type="ECO:0000313" key="2">
    <source>
        <dbReference type="Proteomes" id="UP000635565"/>
    </source>
</evidence>